<sequence length="179" mass="20281">MVSFRNTFSGELVFGLANDGTVYGVLDPDDIQKRIAQRLSENVHPSCLCLFDIEVEAAEGGKHLVKVTVSAGSDRPYYIAKYGMSSKGCYYRVGSSCRPMPERMIREMYAKRVPTTLATIVSPSQNLEFEQLKSYYSEKKHPLNDSFAETLDFLTPEGKYNFVAYLMTDNNHLTFKFAR</sequence>
<dbReference type="Gene3D" id="3.30.950.30">
    <property type="entry name" value="Schlafen, AAA domain"/>
    <property type="match status" value="1"/>
</dbReference>
<dbReference type="PANTHER" id="PTHR30595:SF6">
    <property type="entry name" value="SCHLAFEN ALBA-2 DOMAIN-CONTAINING PROTEIN"/>
    <property type="match status" value="1"/>
</dbReference>
<dbReference type="Proteomes" id="UP000823936">
    <property type="component" value="Unassembled WGS sequence"/>
</dbReference>
<reference evidence="2" key="1">
    <citation type="journal article" date="2021" name="PeerJ">
        <title>Extensive microbial diversity within the chicken gut microbiome revealed by metagenomics and culture.</title>
        <authorList>
            <person name="Gilroy R."/>
            <person name="Ravi A."/>
            <person name="Getino M."/>
            <person name="Pursley I."/>
            <person name="Horton D.L."/>
            <person name="Alikhan N.F."/>
            <person name="Baker D."/>
            <person name="Gharbi K."/>
            <person name="Hall N."/>
            <person name="Watson M."/>
            <person name="Adriaenssens E.M."/>
            <person name="Foster-Nyarko E."/>
            <person name="Jarju S."/>
            <person name="Secka A."/>
            <person name="Antonio M."/>
            <person name="Oren A."/>
            <person name="Chaudhuri R.R."/>
            <person name="La Ragione R."/>
            <person name="Hildebrand F."/>
            <person name="Pallen M.J."/>
        </authorList>
    </citation>
    <scope>NUCLEOTIDE SEQUENCE</scope>
    <source>
        <strain evidence="2">Gambia11-129</strain>
    </source>
</reference>
<keyword evidence="2" id="KW-0067">ATP-binding</keyword>
<protein>
    <submittedName>
        <fullName evidence="2">ATP-binding protein</fullName>
    </submittedName>
</protein>
<proteinExistence type="predicted"/>
<dbReference type="InterPro" id="IPR007421">
    <property type="entry name" value="Schlafen_AlbA_2_dom"/>
</dbReference>
<comment type="caution">
    <text evidence="2">The sequence shown here is derived from an EMBL/GenBank/DDBJ whole genome shotgun (WGS) entry which is preliminary data.</text>
</comment>
<dbReference type="InterPro" id="IPR038461">
    <property type="entry name" value="Schlafen_AlbA_2_dom_sf"/>
</dbReference>
<feature type="domain" description="Schlafen AlbA-2" evidence="1">
    <location>
        <begin position="2"/>
        <end position="100"/>
    </location>
</feature>
<evidence type="ECO:0000313" key="2">
    <source>
        <dbReference type="EMBL" id="HIV98768.1"/>
    </source>
</evidence>
<evidence type="ECO:0000259" key="1">
    <source>
        <dbReference type="Pfam" id="PF04326"/>
    </source>
</evidence>
<accession>A0A9D1PU30</accession>
<keyword evidence="2" id="KW-0547">Nucleotide-binding</keyword>
<dbReference type="EMBL" id="DXHU01000015">
    <property type="protein sequence ID" value="HIV98768.1"/>
    <property type="molecule type" value="Genomic_DNA"/>
</dbReference>
<dbReference type="Pfam" id="PF04326">
    <property type="entry name" value="SLFN_AlbA_2"/>
    <property type="match status" value="1"/>
</dbReference>
<evidence type="ECO:0000313" key="3">
    <source>
        <dbReference type="Proteomes" id="UP000823936"/>
    </source>
</evidence>
<reference evidence="2" key="2">
    <citation type="submission" date="2021-04" db="EMBL/GenBank/DDBJ databases">
        <authorList>
            <person name="Gilroy R."/>
        </authorList>
    </citation>
    <scope>NUCLEOTIDE SEQUENCE</scope>
    <source>
        <strain evidence="2">Gambia11-129</strain>
    </source>
</reference>
<name>A0A9D1PU30_9SPIO</name>
<dbReference type="GO" id="GO:0005524">
    <property type="term" value="F:ATP binding"/>
    <property type="evidence" value="ECO:0007669"/>
    <property type="project" value="UniProtKB-KW"/>
</dbReference>
<gene>
    <name evidence="2" type="ORF">IAB12_03185</name>
</gene>
<dbReference type="PANTHER" id="PTHR30595">
    <property type="entry name" value="GLPR-RELATED TRANSCRIPTIONAL REPRESSOR"/>
    <property type="match status" value="1"/>
</dbReference>
<organism evidence="2 3">
    <name type="scientific">Candidatus Ornithospirochaeta avicola</name>
    <dbReference type="NCBI Taxonomy" id="2840896"/>
    <lineage>
        <taxon>Bacteria</taxon>
        <taxon>Pseudomonadati</taxon>
        <taxon>Spirochaetota</taxon>
        <taxon>Spirochaetia</taxon>
        <taxon>Spirochaetales</taxon>
        <taxon>Spirochaetaceae</taxon>
        <taxon>Spirochaetaceae incertae sedis</taxon>
        <taxon>Candidatus Ornithospirochaeta</taxon>
    </lineage>
</organism>
<dbReference type="AlphaFoldDB" id="A0A9D1PU30"/>